<dbReference type="SUPFAM" id="SSF52242">
    <property type="entry name" value="Cobalamin (vitamin B12)-binding domain"/>
    <property type="match status" value="1"/>
</dbReference>
<keyword evidence="6" id="KW-0170">Cobalt</keyword>
<keyword evidence="3" id="KW-0846">Cobalamin</keyword>
<dbReference type="Gene3D" id="3.20.20.240">
    <property type="entry name" value="Methylmalonyl-CoA mutase"/>
    <property type="match status" value="1"/>
</dbReference>
<dbReference type="NCBIfam" id="TIGR00640">
    <property type="entry name" value="acid_CoA_mut_C"/>
    <property type="match status" value="1"/>
</dbReference>
<evidence type="ECO:0000256" key="3">
    <source>
        <dbReference type="ARBA" id="ARBA00022628"/>
    </source>
</evidence>
<keyword evidence="5" id="KW-0413">Isomerase</keyword>
<comment type="cofactor">
    <cofactor evidence="1">
        <name>adenosylcob(III)alamin</name>
        <dbReference type="ChEBI" id="CHEBI:18408"/>
    </cofactor>
</comment>
<dbReference type="PANTHER" id="PTHR48101:SF1">
    <property type="entry name" value="METHYLMALONYL-COA MUTASE, LARGE SUBUNIT"/>
    <property type="match status" value="1"/>
</dbReference>
<evidence type="ECO:0000313" key="8">
    <source>
        <dbReference type="EMBL" id="KKT42098.1"/>
    </source>
</evidence>
<dbReference type="InterPro" id="IPR006158">
    <property type="entry name" value="Cobalamin-bd"/>
</dbReference>
<dbReference type="GO" id="GO:0046872">
    <property type="term" value="F:metal ion binding"/>
    <property type="evidence" value="ECO:0007669"/>
    <property type="project" value="UniProtKB-KW"/>
</dbReference>
<dbReference type="Gene3D" id="3.40.50.280">
    <property type="entry name" value="Cobalamin-binding domain"/>
    <property type="match status" value="1"/>
</dbReference>
<dbReference type="AlphaFoldDB" id="A0A0G1H6J7"/>
<organism evidence="8 9">
    <name type="scientific">Candidatus Giovannonibacteria bacterium GW2011_GWA2_44_13b</name>
    <dbReference type="NCBI Taxonomy" id="1618647"/>
    <lineage>
        <taxon>Bacteria</taxon>
        <taxon>Candidatus Giovannoniibacteriota</taxon>
    </lineage>
</organism>
<evidence type="ECO:0000256" key="6">
    <source>
        <dbReference type="ARBA" id="ARBA00023285"/>
    </source>
</evidence>
<evidence type="ECO:0000256" key="5">
    <source>
        <dbReference type="ARBA" id="ARBA00023235"/>
    </source>
</evidence>
<dbReference type="InterPro" id="IPR016176">
    <property type="entry name" value="Cbl-dep_enz_cat"/>
</dbReference>
<dbReference type="EMBL" id="LCHU01000002">
    <property type="protein sequence ID" value="KKT42098.1"/>
    <property type="molecule type" value="Genomic_DNA"/>
</dbReference>
<dbReference type="Pfam" id="PF01642">
    <property type="entry name" value="MM_CoA_mutase"/>
    <property type="match status" value="1"/>
</dbReference>
<keyword evidence="4" id="KW-0479">Metal-binding</keyword>
<evidence type="ECO:0000256" key="2">
    <source>
        <dbReference type="ARBA" id="ARBA00008465"/>
    </source>
</evidence>
<dbReference type="NCBIfam" id="TIGR00641">
    <property type="entry name" value="acid_CoA_mut_N"/>
    <property type="match status" value="1"/>
</dbReference>
<dbReference type="GO" id="GO:0004494">
    <property type="term" value="F:methylmalonyl-CoA mutase activity"/>
    <property type="evidence" value="ECO:0007669"/>
    <property type="project" value="InterPro"/>
</dbReference>
<dbReference type="GO" id="GO:0031419">
    <property type="term" value="F:cobalamin binding"/>
    <property type="evidence" value="ECO:0007669"/>
    <property type="project" value="UniProtKB-KW"/>
</dbReference>
<feature type="domain" description="B12-binding" evidence="7">
    <location>
        <begin position="551"/>
        <end position="680"/>
    </location>
</feature>
<dbReference type="STRING" id="1618647.UW30_C0002G0009"/>
<comment type="similarity">
    <text evidence="2">Belongs to the methylmalonyl-CoA mutase family.</text>
</comment>
<reference evidence="8 9" key="1">
    <citation type="journal article" date="2015" name="Nature">
        <title>rRNA introns, odd ribosomes, and small enigmatic genomes across a large radiation of phyla.</title>
        <authorList>
            <person name="Brown C.T."/>
            <person name="Hug L.A."/>
            <person name="Thomas B.C."/>
            <person name="Sharon I."/>
            <person name="Castelle C.J."/>
            <person name="Singh A."/>
            <person name="Wilkins M.J."/>
            <person name="Williams K.H."/>
            <person name="Banfield J.F."/>
        </authorList>
    </citation>
    <scope>NUCLEOTIDE SEQUENCE [LARGE SCALE GENOMIC DNA]</scope>
</reference>
<dbReference type="InterPro" id="IPR006159">
    <property type="entry name" value="Acid_CoA_mut_C"/>
</dbReference>
<dbReference type="InterPro" id="IPR006098">
    <property type="entry name" value="MMCoA_mutase_a_cat"/>
</dbReference>
<evidence type="ECO:0000256" key="4">
    <source>
        <dbReference type="ARBA" id="ARBA00022723"/>
    </source>
</evidence>
<dbReference type="PANTHER" id="PTHR48101">
    <property type="entry name" value="METHYLMALONYL-COA MUTASE, MITOCHONDRIAL-RELATED"/>
    <property type="match status" value="1"/>
</dbReference>
<accession>A0A0G1H6J7</accession>
<evidence type="ECO:0000256" key="1">
    <source>
        <dbReference type="ARBA" id="ARBA00001922"/>
    </source>
</evidence>
<evidence type="ECO:0000259" key="7">
    <source>
        <dbReference type="PROSITE" id="PS51332"/>
    </source>
</evidence>
<gene>
    <name evidence="8" type="ORF">UW30_C0002G0009</name>
</gene>
<protein>
    <submittedName>
        <fullName evidence="8">Methylmalonyl-CoA mutase</fullName>
    </submittedName>
</protein>
<dbReference type="PATRIC" id="fig|1618647.3.peg.113"/>
<comment type="caution">
    <text evidence="8">The sequence shown here is derived from an EMBL/GenBank/DDBJ whole genome shotgun (WGS) entry which is preliminary data.</text>
</comment>
<dbReference type="Pfam" id="PF02310">
    <property type="entry name" value="B12-binding"/>
    <property type="match status" value="1"/>
</dbReference>
<name>A0A0G1H6J7_9BACT</name>
<evidence type="ECO:0000313" key="9">
    <source>
        <dbReference type="Proteomes" id="UP000034736"/>
    </source>
</evidence>
<dbReference type="PROSITE" id="PS51332">
    <property type="entry name" value="B12_BINDING"/>
    <property type="match status" value="1"/>
</dbReference>
<dbReference type="InterPro" id="IPR036724">
    <property type="entry name" value="Cobalamin-bd_sf"/>
</dbReference>
<dbReference type="SUPFAM" id="SSF51703">
    <property type="entry name" value="Cobalamin (vitamin B12)-dependent enzymes"/>
    <property type="match status" value="1"/>
</dbReference>
<sequence length="680" mass="76471">MSLENGFFGPNEVLIDYLTKLNDPGRYPFTRGIFPEMFRKKNPTLRQFAGHGLARDTNERFKKIIALGGTGLSTAFDLPTLYGDDSDAPLSRHEVGWDGVAIDRLEDMDELFSGIPIDKLTVSMTINAPAAIIRAMYNAVAKKRGIPLSSLRGTIQNDIFKEHIAQNEVLYPLKHGIRLAVDVMAARSNFHEVSVSGYHIREAGSSAVQEVAYTLADGIAYVEELLKRGLKIEEFAPRLSFFFDAHNNFFEEIAKFRAARRLWAEIMHKRFRVPILENYDLKDTKLQSLWCRMHAQTAGCTLTRNQPLTNLMRINNQALAALLGGVQSIHTNSYDEVLCVPTEKGVKMAIRTQQILLEETNITNWVDPLAGAYQIEYQTEKIYEEAKKEISVIESFGGMAQAIEELYPQKKIHENAIADRETFEQWKNDPNKKYFFEQDDTADEDLAEISEEVEKRRGYESEQKDRLSKFKKQRYQTGALKALDKVRRAAEKKDNLMPVLQEAVESSATLGEICGALRDVWGSAKESAGVSSSFSHKKALEFTKGYRFPRPMRVLLAKGGHDGHTVGFYILRDIFQAMGAEVIHFGFRTTPEAIAKAAVEEGVDFIGLSALIGYVPGFFEDLKNSLKSYGGSDIEIIGGGIMLPAHEKYIKETLGIKNIYVPGSSDFDEIVQNMKKRTGQ</sequence>
<dbReference type="InterPro" id="IPR006099">
    <property type="entry name" value="MeMalonylCoA_mutase_a/b_cat"/>
</dbReference>
<dbReference type="Proteomes" id="UP000034736">
    <property type="component" value="Unassembled WGS sequence"/>
</dbReference>
<proteinExistence type="inferred from homology"/>